<dbReference type="InterPro" id="IPR031811">
    <property type="entry name" value="ALGX/ALGJ_SGNH-like"/>
</dbReference>
<keyword evidence="3" id="KW-0808">Transferase</keyword>
<comment type="caution">
    <text evidence="8">The sequence shown here is derived from an EMBL/GenBank/DDBJ whole genome shotgun (WGS) entry which is preliminary data.</text>
</comment>
<evidence type="ECO:0000313" key="9">
    <source>
        <dbReference type="Proteomes" id="UP000786693"/>
    </source>
</evidence>
<evidence type="ECO:0000259" key="7">
    <source>
        <dbReference type="Pfam" id="PF16822"/>
    </source>
</evidence>
<evidence type="ECO:0000256" key="5">
    <source>
        <dbReference type="ARBA" id="ARBA00022764"/>
    </source>
</evidence>
<evidence type="ECO:0000256" key="6">
    <source>
        <dbReference type="ARBA" id="ARBA00022841"/>
    </source>
</evidence>
<sequence>MRELLRGLTIGQLCWILAGIATALAVATGSAGAQGLDLSRLASHDPAARRIAVTIAPSIQSAADLSSPALIETRRRMARKQPVTIDALRALADAGDGIAALALARRFVEEQRRVRPENLAHYFGLAAATGRVGGLIGLTEVLDKIAPDTASPARMALLKRTVVAYARAGNPIAVDALLRFDRTGRPFGPLDEDLERLLTDARDAARTQIALHLASAALDAGWDDPTRLIEADRYLAVAETVGPVTTKAAIGNLRSLIAVRLGRTPMDRSADVAAATRPLDYGCFGLRTDPDLATVEGDNGTFYRLLQDVRMERPFSDRSVSQIADLSQALAQRGTTLVYAPVPTKAVAMPQNLPSDAHDMGFDLGIADAVHSDILARLQTAGVVVADLRTGLRRADPNRATFFETDTHWTPHGAELAAQAIADVLRAQPSYGDLPKTSYQTVEAGYGVGESVMRQILQTRCHGTLPDMLTMTYETVAKAATGSGLLDIGLDDAPLDIGLGDAGEAPLDIGLGGDAALDIFGTQAAGPQVAAVGTSFTNFEVSNFTGFLAQHSGLEVVNYAITGGRQYGALVSYLTSDEFQTAPPAFLVWEAPIYLNMAQTGDGAIQELIVAARGTCTRPIEIERTNDGRALVAALNPDLGPRDTLFLDTDTPSADAVAFHFWSDTDRLRTKTIRRDARIRRTGRFYMPLTGLWSDGASEVEITSSLPFGSNPTLFACTTNPA</sequence>
<organism evidence="8 9">
    <name type="scientific">Jannaschia pagri</name>
    <dbReference type="NCBI Taxonomy" id="2829797"/>
    <lineage>
        <taxon>Bacteria</taxon>
        <taxon>Pseudomonadati</taxon>
        <taxon>Pseudomonadota</taxon>
        <taxon>Alphaproteobacteria</taxon>
        <taxon>Rhodobacterales</taxon>
        <taxon>Roseobacteraceae</taxon>
        <taxon>Jannaschia</taxon>
    </lineage>
</organism>
<name>A0ABQ4NMF0_9RHOB</name>
<comment type="subcellular location">
    <subcellularLocation>
        <location evidence="1">Periplasm</location>
    </subcellularLocation>
</comment>
<accession>A0ABQ4NMF0</accession>
<keyword evidence="6" id="KW-0016">Alginate biosynthesis</keyword>
<dbReference type="EMBL" id="BPFH01000003">
    <property type="protein sequence ID" value="GIT95399.1"/>
    <property type="molecule type" value="Genomic_DNA"/>
</dbReference>
<feature type="domain" description="AlgX/AlgJ SGNH hydrolase-like" evidence="7">
    <location>
        <begin position="516"/>
        <end position="592"/>
    </location>
</feature>
<reference evidence="8 9" key="1">
    <citation type="submission" date="2021-05" db="EMBL/GenBank/DDBJ databases">
        <title>Bacteria Genome sequencing.</title>
        <authorList>
            <person name="Takabe Y."/>
            <person name="Nakajima Y."/>
            <person name="Suzuki S."/>
            <person name="Shiozaki T."/>
        </authorList>
    </citation>
    <scope>NUCLEOTIDE SEQUENCE [LARGE SCALE GENOMIC DNA]</scope>
    <source>
        <strain evidence="8 9">AI_62</strain>
    </source>
</reference>
<feature type="domain" description="AlgX/AlgJ SGNH hydrolase-like" evidence="7">
    <location>
        <begin position="313"/>
        <end position="487"/>
    </location>
</feature>
<evidence type="ECO:0000256" key="1">
    <source>
        <dbReference type="ARBA" id="ARBA00004418"/>
    </source>
</evidence>
<evidence type="ECO:0000256" key="3">
    <source>
        <dbReference type="ARBA" id="ARBA00022679"/>
    </source>
</evidence>
<dbReference type="RefSeq" id="WP_220748892.1">
    <property type="nucleotide sequence ID" value="NZ_BPFH01000003.1"/>
</dbReference>
<dbReference type="Pfam" id="PF16822">
    <property type="entry name" value="ALGX"/>
    <property type="match status" value="2"/>
</dbReference>
<keyword evidence="9" id="KW-1185">Reference proteome</keyword>
<evidence type="ECO:0000313" key="8">
    <source>
        <dbReference type="EMBL" id="GIT95399.1"/>
    </source>
</evidence>
<evidence type="ECO:0000256" key="4">
    <source>
        <dbReference type="ARBA" id="ARBA00022729"/>
    </source>
</evidence>
<evidence type="ECO:0000256" key="2">
    <source>
        <dbReference type="ARBA" id="ARBA00005182"/>
    </source>
</evidence>
<dbReference type="Proteomes" id="UP000786693">
    <property type="component" value="Unassembled WGS sequence"/>
</dbReference>
<comment type="pathway">
    <text evidence="2">Glycan biosynthesis; alginate biosynthesis.</text>
</comment>
<keyword evidence="4" id="KW-0732">Signal</keyword>
<proteinExistence type="predicted"/>
<keyword evidence="5" id="KW-0574">Periplasm</keyword>
<gene>
    <name evidence="8" type="ORF">JANAI62_20220</name>
</gene>
<protein>
    <recommendedName>
        <fullName evidence="7">AlgX/AlgJ SGNH hydrolase-like domain-containing protein</fullName>
    </recommendedName>
</protein>